<dbReference type="EMBL" id="CP132482">
    <property type="protein sequence ID" value="WLV78814.1"/>
    <property type="molecule type" value="Genomic_DNA"/>
</dbReference>
<reference evidence="1 2" key="1">
    <citation type="submission" date="2023-08" db="EMBL/GenBank/DDBJ databases">
        <authorList>
            <person name="Buchebner-Jance M."/>
        </authorList>
    </citation>
    <scope>NUCLEOTIDE SEQUENCE [LARGE SCALE GENOMIC DNA]</scope>
    <source>
        <strain evidence="1 2">NCIMB 15471</strain>
    </source>
</reference>
<proteinExistence type="predicted"/>
<accession>A0ABY9L509</accession>
<protein>
    <submittedName>
        <fullName evidence="1">Uncharacterized protein</fullName>
    </submittedName>
</protein>
<dbReference type="RefSeq" id="WP_306387267.1">
    <property type="nucleotide sequence ID" value="NZ_CP132482.1"/>
</dbReference>
<gene>
    <name evidence="1" type="ORF">LACPH_000834</name>
</gene>
<sequence length="44" mass="4781">MKPQFIGILQNPVAVVVVLVEDGDGGSRQKIGQHLLTDFIIYGN</sequence>
<keyword evidence="2" id="KW-1185">Reference proteome</keyword>
<dbReference type="Proteomes" id="UP001233112">
    <property type="component" value="Chromosome"/>
</dbReference>
<name>A0ABY9L509_9LACO</name>
<organism evidence="1 2">
    <name type="scientific">Lacticaseibacillus parahuelsenbergensis</name>
    <dbReference type="NCBI Taxonomy" id="3068305"/>
    <lineage>
        <taxon>Bacteria</taxon>
        <taxon>Bacillati</taxon>
        <taxon>Bacillota</taxon>
        <taxon>Bacilli</taxon>
        <taxon>Lactobacillales</taxon>
        <taxon>Lactobacillaceae</taxon>
        <taxon>Lacticaseibacillus</taxon>
    </lineage>
</organism>
<evidence type="ECO:0000313" key="1">
    <source>
        <dbReference type="EMBL" id="WLV78814.1"/>
    </source>
</evidence>
<evidence type="ECO:0000313" key="2">
    <source>
        <dbReference type="Proteomes" id="UP001233112"/>
    </source>
</evidence>